<gene>
    <name evidence="2" type="ordered locus">MGMSRv2__0319</name>
</gene>
<organism evidence="2 3">
    <name type="scientific">Magnetospirillum gryphiswaldense (strain DSM 6361 / JCM 21280 / NBRC 15271 / MSR-1)</name>
    <dbReference type="NCBI Taxonomy" id="431944"/>
    <lineage>
        <taxon>Bacteria</taxon>
        <taxon>Pseudomonadati</taxon>
        <taxon>Pseudomonadota</taxon>
        <taxon>Alphaproteobacteria</taxon>
        <taxon>Rhodospirillales</taxon>
        <taxon>Rhodospirillaceae</taxon>
        <taxon>Magnetospirillum</taxon>
    </lineage>
</organism>
<accession>V6EWG8</accession>
<dbReference type="InterPro" id="IPR036259">
    <property type="entry name" value="MFS_trans_sf"/>
</dbReference>
<dbReference type="KEGG" id="mgy:MGMSRv2__0319"/>
<protein>
    <submittedName>
        <fullName evidence="2">Uncharacterized protein</fullName>
    </submittedName>
</protein>
<proteinExistence type="predicted"/>
<dbReference type="STRING" id="1430440.MGMSRv2__0319"/>
<evidence type="ECO:0000313" key="3">
    <source>
        <dbReference type="Proteomes" id="UP000018922"/>
    </source>
</evidence>
<evidence type="ECO:0000313" key="2">
    <source>
        <dbReference type="EMBL" id="CDK97534.1"/>
    </source>
</evidence>
<keyword evidence="3" id="KW-1185">Reference proteome</keyword>
<feature type="transmembrane region" description="Helical" evidence="1">
    <location>
        <begin position="58"/>
        <end position="84"/>
    </location>
</feature>
<keyword evidence="1" id="KW-0472">Membrane</keyword>
<sequence>MDELFFSTFRTFLLWAVPGIILALLLFVLIRKSLHPRRHRQEAPYPLPVKARPSRLKLILGGVFLAVGVPSLIGSVLITVPMVQQYLSNTDRSIDVFIAVFALFGVVMTATALALCAGGLWLIRRYRKEMSAA</sequence>
<dbReference type="SUPFAM" id="SSF103473">
    <property type="entry name" value="MFS general substrate transporter"/>
    <property type="match status" value="1"/>
</dbReference>
<dbReference type="AlphaFoldDB" id="V6EWG8"/>
<reference evidence="2 3" key="1">
    <citation type="journal article" date="2014" name="Genome Announc.">
        <title>Complete genome sequence of Magnetospirillum gryphiswaldense MSR-1.</title>
        <authorList>
            <person name="Wang X."/>
            <person name="Wang Q."/>
            <person name="Zhang W."/>
            <person name="Wang Y."/>
            <person name="Li L."/>
            <person name="Wen T."/>
            <person name="Zhang T."/>
            <person name="Zhang Y."/>
            <person name="Xu J."/>
            <person name="Hu J."/>
            <person name="Li S."/>
            <person name="Liu L."/>
            <person name="Liu J."/>
            <person name="Jiang W."/>
            <person name="Tian J."/>
            <person name="Li Y."/>
            <person name="Schuler D."/>
            <person name="Wang L."/>
            <person name="Li J."/>
        </authorList>
    </citation>
    <scope>NUCLEOTIDE SEQUENCE [LARGE SCALE GENOMIC DNA]</scope>
    <source>
        <strain evidence="3">DSM 6361 / JCM 21280 / NBRC 15271 / MSR-1</strain>
    </source>
</reference>
<keyword evidence="1" id="KW-0812">Transmembrane</keyword>
<dbReference type="HOGENOM" id="CLU_1904192_0_0_5"/>
<name>V6EWG8_MAGGM</name>
<keyword evidence="1" id="KW-1133">Transmembrane helix</keyword>
<dbReference type="Proteomes" id="UP000018922">
    <property type="component" value="Chromosome I"/>
</dbReference>
<feature type="transmembrane region" description="Helical" evidence="1">
    <location>
        <begin position="12"/>
        <end position="30"/>
    </location>
</feature>
<dbReference type="EMBL" id="HG794546">
    <property type="protein sequence ID" value="CDK97534.1"/>
    <property type="molecule type" value="Genomic_DNA"/>
</dbReference>
<evidence type="ECO:0000256" key="1">
    <source>
        <dbReference type="SAM" id="Phobius"/>
    </source>
</evidence>
<feature type="transmembrane region" description="Helical" evidence="1">
    <location>
        <begin position="96"/>
        <end position="123"/>
    </location>
</feature>